<dbReference type="InterPro" id="IPR036388">
    <property type="entry name" value="WH-like_DNA-bd_sf"/>
</dbReference>
<accession>A0A417XUR3</accession>
<dbReference type="InterPro" id="IPR039422">
    <property type="entry name" value="MarR/SlyA-like"/>
</dbReference>
<evidence type="ECO:0000313" key="3">
    <source>
        <dbReference type="Proteomes" id="UP000283644"/>
    </source>
</evidence>
<dbReference type="PROSITE" id="PS50995">
    <property type="entry name" value="HTH_MARR_2"/>
    <property type="match status" value="1"/>
</dbReference>
<dbReference type="Pfam" id="PF12802">
    <property type="entry name" value="MarR_2"/>
    <property type="match status" value="1"/>
</dbReference>
<comment type="caution">
    <text evidence="2">The sequence shown here is derived from an EMBL/GenBank/DDBJ whole genome shotgun (WGS) entry which is preliminary data.</text>
</comment>
<dbReference type="AlphaFoldDB" id="A0A417XUR3"/>
<organism evidence="2 3">
    <name type="scientific">Nocardioides immobilis</name>
    <dbReference type="NCBI Taxonomy" id="2049295"/>
    <lineage>
        <taxon>Bacteria</taxon>
        <taxon>Bacillati</taxon>
        <taxon>Actinomycetota</taxon>
        <taxon>Actinomycetes</taxon>
        <taxon>Propionibacteriales</taxon>
        <taxon>Nocardioidaceae</taxon>
        <taxon>Nocardioides</taxon>
    </lineage>
</organism>
<dbReference type="GO" id="GO:0006950">
    <property type="term" value="P:response to stress"/>
    <property type="evidence" value="ECO:0007669"/>
    <property type="project" value="TreeGrafter"/>
</dbReference>
<dbReference type="GO" id="GO:0003700">
    <property type="term" value="F:DNA-binding transcription factor activity"/>
    <property type="evidence" value="ECO:0007669"/>
    <property type="project" value="InterPro"/>
</dbReference>
<dbReference type="RefSeq" id="WP_118928051.1">
    <property type="nucleotide sequence ID" value="NZ_QXGH01000034.1"/>
</dbReference>
<dbReference type="Gene3D" id="1.10.10.10">
    <property type="entry name" value="Winged helix-like DNA-binding domain superfamily/Winged helix DNA-binding domain"/>
    <property type="match status" value="1"/>
</dbReference>
<dbReference type="SUPFAM" id="SSF46785">
    <property type="entry name" value="Winged helix' DNA-binding domain"/>
    <property type="match status" value="1"/>
</dbReference>
<gene>
    <name evidence="2" type="ORF">D0Z08_25230</name>
</gene>
<dbReference type="InterPro" id="IPR036390">
    <property type="entry name" value="WH_DNA-bd_sf"/>
</dbReference>
<evidence type="ECO:0000259" key="1">
    <source>
        <dbReference type="PROSITE" id="PS50995"/>
    </source>
</evidence>
<sequence>MADLNSALLMFISARSAETRIHEAVSAAGYDDLSPAMGRIAAQIAEEGSRVTELADRARITKQSASVLVDQLERAGYVARVPDPADARAKRVTLAPRGREVQQVARRVERAIERDWTRHLGAERMRVLRETLTDLRAITDPYAD</sequence>
<name>A0A417XUR3_9ACTN</name>
<dbReference type="Proteomes" id="UP000283644">
    <property type="component" value="Unassembled WGS sequence"/>
</dbReference>
<dbReference type="OrthoDB" id="122135at2"/>
<dbReference type="InterPro" id="IPR000835">
    <property type="entry name" value="HTH_MarR-typ"/>
</dbReference>
<keyword evidence="3" id="KW-1185">Reference proteome</keyword>
<reference evidence="2 3" key="1">
    <citation type="submission" date="2018-09" db="EMBL/GenBank/DDBJ databases">
        <title>Genome sequencing of Nocardioides immobilis CCTCC AB 2017083 for comparison to Nocardioides silvaticus.</title>
        <authorList>
            <person name="Li C."/>
            <person name="Wang G."/>
        </authorList>
    </citation>
    <scope>NUCLEOTIDE SEQUENCE [LARGE SCALE GENOMIC DNA]</scope>
    <source>
        <strain evidence="2 3">CCTCC AB 2017083</strain>
    </source>
</reference>
<evidence type="ECO:0000313" key="2">
    <source>
        <dbReference type="EMBL" id="RHW24224.1"/>
    </source>
</evidence>
<dbReference type="SMART" id="SM00347">
    <property type="entry name" value="HTH_MARR"/>
    <property type="match status" value="1"/>
</dbReference>
<proteinExistence type="predicted"/>
<protein>
    <submittedName>
        <fullName evidence="2">MarR family transcriptional regulator</fullName>
    </submittedName>
</protein>
<feature type="domain" description="HTH marR-type" evidence="1">
    <location>
        <begin position="1"/>
        <end position="137"/>
    </location>
</feature>
<dbReference type="PANTHER" id="PTHR33164">
    <property type="entry name" value="TRANSCRIPTIONAL REGULATOR, MARR FAMILY"/>
    <property type="match status" value="1"/>
</dbReference>
<dbReference type="EMBL" id="QXGH01000034">
    <property type="protein sequence ID" value="RHW24224.1"/>
    <property type="molecule type" value="Genomic_DNA"/>
</dbReference>
<dbReference type="PANTHER" id="PTHR33164:SF99">
    <property type="entry name" value="MARR FAMILY REGULATORY PROTEIN"/>
    <property type="match status" value="1"/>
</dbReference>